<reference evidence="2 3" key="1">
    <citation type="submission" date="2015-01" db="EMBL/GenBank/DDBJ databases">
        <title>The Genome Sequence of Rhinocladiella mackenzie CBS 650.93.</title>
        <authorList>
            <consortium name="The Broad Institute Genomics Platform"/>
            <person name="Cuomo C."/>
            <person name="de Hoog S."/>
            <person name="Gorbushina A."/>
            <person name="Stielow B."/>
            <person name="Teixiera M."/>
            <person name="Abouelleil A."/>
            <person name="Chapman S.B."/>
            <person name="Priest M."/>
            <person name="Young S.K."/>
            <person name="Wortman J."/>
            <person name="Nusbaum C."/>
            <person name="Birren B."/>
        </authorList>
    </citation>
    <scope>NUCLEOTIDE SEQUENCE [LARGE SCALE GENOMIC DNA]</scope>
    <source>
        <strain evidence="2 3">CBS 650.93</strain>
    </source>
</reference>
<sequence>MEWFEHYHWINKAISQLDPETQYEEIFRLMSSYRLSDFMNNLIYAVTFPNFILDEWGSEAVWREDGGKMIEKATRRLEETENNNMVWWYYGPSHERTKKSVEDINKRHEFWASKYPGNFSHNDDYIYVLAFSAVLMDRFLRRLGLHGFSEKEKIAAHHFWRDMMPLFYAEGRTPLYGFPADWDEMMKLCIEYEQTPKKFPPKGRAIAMSIYEEFAFRYFPPGFRWLGRRIPLALSLDSTLATLHIEAPNVILSWLITIFFSWMMWFTGTFLPEPKKAFIVELEGASPAEKKARREHLIKTDKSYSSYIARQYGGSFSGCPINRMRSTPELPPGMEKFS</sequence>
<dbReference type="VEuPathDB" id="FungiDB:Z518_01770"/>
<evidence type="ECO:0000313" key="2">
    <source>
        <dbReference type="EMBL" id="KIX10686.1"/>
    </source>
</evidence>
<name>A0A0D2J4P2_9EURO</name>
<accession>A0A0D2J4P2</accession>
<feature type="transmembrane region" description="Helical" evidence="1">
    <location>
        <begin position="251"/>
        <end position="271"/>
    </location>
</feature>
<keyword evidence="1" id="KW-0812">Transmembrane</keyword>
<dbReference type="GeneID" id="25289841"/>
<protein>
    <recommendedName>
        <fullName evidence="4">ER-bound oxygenase mpaB/mpaB'/Rubber oxygenase catalytic domain-containing protein</fullName>
    </recommendedName>
</protein>
<organism evidence="2 3">
    <name type="scientific">Rhinocladiella mackenziei CBS 650.93</name>
    <dbReference type="NCBI Taxonomy" id="1442369"/>
    <lineage>
        <taxon>Eukaryota</taxon>
        <taxon>Fungi</taxon>
        <taxon>Dikarya</taxon>
        <taxon>Ascomycota</taxon>
        <taxon>Pezizomycotina</taxon>
        <taxon>Eurotiomycetes</taxon>
        <taxon>Chaetothyriomycetidae</taxon>
        <taxon>Chaetothyriales</taxon>
        <taxon>Herpotrichiellaceae</taxon>
        <taxon>Rhinocladiella</taxon>
    </lineage>
</organism>
<dbReference type="OrthoDB" id="4157890at2759"/>
<keyword evidence="1" id="KW-0472">Membrane</keyword>
<dbReference type="Proteomes" id="UP000053617">
    <property type="component" value="Unassembled WGS sequence"/>
</dbReference>
<evidence type="ECO:0000256" key="1">
    <source>
        <dbReference type="SAM" id="Phobius"/>
    </source>
</evidence>
<dbReference type="EMBL" id="KN847475">
    <property type="protein sequence ID" value="KIX10686.1"/>
    <property type="molecule type" value="Genomic_DNA"/>
</dbReference>
<dbReference type="STRING" id="1442369.A0A0D2J4P2"/>
<gene>
    <name evidence="2" type="ORF">Z518_01770</name>
</gene>
<keyword evidence="1" id="KW-1133">Transmembrane helix</keyword>
<evidence type="ECO:0008006" key="4">
    <source>
        <dbReference type="Google" id="ProtNLM"/>
    </source>
</evidence>
<proteinExistence type="predicted"/>
<dbReference type="HOGENOM" id="CLU_839590_0_0_1"/>
<keyword evidence="3" id="KW-1185">Reference proteome</keyword>
<dbReference type="RefSeq" id="XP_013277822.1">
    <property type="nucleotide sequence ID" value="XM_013422368.1"/>
</dbReference>
<dbReference type="AlphaFoldDB" id="A0A0D2J4P2"/>
<evidence type="ECO:0000313" key="3">
    <source>
        <dbReference type="Proteomes" id="UP000053617"/>
    </source>
</evidence>